<dbReference type="Proteomes" id="UP000567922">
    <property type="component" value="Unassembled WGS sequence"/>
</dbReference>
<dbReference type="PRINTS" id="PR01438">
    <property type="entry name" value="UNVRSLSTRESS"/>
</dbReference>
<sequence>MADAPPALSRRRKDKTQPPIERLIVPLDGTHEAETAITPALKIARQLQIPLELFTVHDPVRGRWATGIDSVADEIAYAHVEVVCVSAGWAGDHLIHSAQETPGAVICLATHNRDRFSRMITGSVTEHVIRHSARPVLMVGPEYEPAFEPHQYRDCIVCLDGSGRDEAALHTARVWAQQLDLTLHLVHIDSPSKPEEPRIYEETLASLASDFTQAGIRADYSHLTDSDIAEGIMSFQTDTPGTLAVLTSRNRGVTRWVLGSVTATVLAHTTSPVLLAKPAQHL</sequence>
<dbReference type="PANTHER" id="PTHR46268:SF6">
    <property type="entry name" value="UNIVERSAL STRESS PROTEIN UP12"/>
    <property type="match status" value="1"/>
</dbReference>
<protein>
    <submittedName>
        <fullName evidence="3">Nucleotide-binding universal stress UspA family protein</fullName>
    </submittedName>
</protein>
<proteinExistence type="inferred from homology"/>
<comment type="caution">
    <text evidence="3">The sequence shown here is derived from an EMBL/GenBank/DDBJ whole genome shotgun (WGS) entry which is preliminary data.</text>
</comment>
<dbReference type="PANTHER" id="PTHR46268">
    <property type="entry name" value="STRESS RESPONSE PROTEIN NHAX"/>
    <property type="match status" value="1"/>
</dbReference>
<dbReference type="Pfam" id="PF00582">
    <property type="entry name" value="Usp"/>
    <property type="match status" value="2"/>
</dbReference>
<dbReference type="InterPro" id="IPR006015">
    <property type="entry name" value="Universal_stress_UspA"/>
</dbReference>
<evidence type="ECO:0000313" key="3">
    <source>
        <dbReference type="EMBL" id="MBB3039753.1"/>
    </source>
</evidence>
<feature type="domain" description="UspA" evidence="2">
    <location>
        <begin position="21"/>
        <end position="139"/>
    </location>
</feature>
<dbReference type="AlphaFoldDB" id="A0A839RV49"/>
<evidence type="ECO:0000259" key="2">
    <source>
        <dbReference type="Pfam" id="PF00582"/>
    </source>
</evidence>
<dbReference type="RefSeq" id="WP_183377636.1">
    <property type="nucleotide sequence ID" value="NZ_JACHWS010000004.1"/>
</dbReference>
<dbReference type="SUPFAM" id="SSF52402">
    <property type="entry name" value="Adenine nucleotide alpha hydrolases-like"/>
    <property type="match status" value="2"/>
</dbReference>
<dbReference type="Gene3D" id="3.40.50.12370">
    <property type="match status" value="1"/>
</dbReference>
<keyword evidence="4" id="KW-1185">Reference proteome</keyword>
<name>A0A839RV49_9ACTN</name>
<accession>A0A839RV49</accession>
<evidence type="ECO:0000313" key="4">
    <source>
        <dbReference type="Proteomes" id="UP000567922"/>
    </source>
</evidence>
<comment type="similarity">
    <text evidence="1">Belongs to the universal stress protein A family.</text>
</comment>
<gene>
    <name evidence="3" type="ORF">FHU29_004241</name>
</gene>
<evidence type="ECO:0000256" key="1">
    <source>
        <dbReference type="ARBA" id="ARBA00008791"/>
    </source>
</evidence>
<dbReference type="InterPro" id="IPR006016">
    <property type="entry name" value="UspA"/>
</dbReference>
<dbReference type="CDD" id="cd00293">
    <property type="entry name" value="USP-like"/>
    <property type="match status" value="2"/>
</dbReference>
<feature type="domain" description="UspA" evidence="2">
    <location>
        <begin position="152"/>
        <end position="277"/>
    </location>
</feature>
<organism evidence="3 4">
    <name type="scientific">Hoyosella altamirensis</name>
    <dbReference type="NCBI Taxonomy" id="616997"/>
    <lineage>
        <taxon>Bacteria</taxon>
        <taxon>Bacillati</taxon>
        <taxon>Actinomycetota</taxon>
        <taxon>Actinomycetes</taxon>
        <taxon>Mycobacteriales</taxon>
        <taxon>Hoyosellaceae</taxon>
        <taxon>Hoyosella</taxon>
    </lineage>
</organism>
<reference evidence="3 4" key="1">
    <citation type="submission" date="2020-08" db="EMBL/GenBank/DDBJ databases">
        <title>Sequencing the genomes of 1000 actinobacteria strains.</title>
        <authorList>
            <person name="Klenk H.-P."/>
        </authorList>
    </citation>
    <scope>NUCLEOTIDE SEQUENCE [LARGE SCALE GENOMIC DNA]</scope>
    <source>
        <strain evidence="3 4">DSM 45258</strain>
    </source>
</reference>
<dbReference type="EMBL" id="JACHWS010000004">
    <property type="protein sequence ID" value="MBB3039753.1"/>
    <property type="molecule type" value="Genomic_DNA"/>
</dbReference>